<keyword evidence="8 11" id="KW-0472">Membrane</keyword>
<feature type="transmembrane region" description="Helical" evidence="11">
    <location>
        <begin position="178"/>
        <end position="198"/>
    </location>
</feature>
<dbReference type="AlphaFoldDB" id="A0A1S3K9N2"/>
<keyword evidence="13" id="KW-1185">Reference proteome</keyword>
<dbReference type="RefSeq" id="XP_013419154.2">
    <property type="nucleotide sequence ID" value="XM_013563700.1"/>
</dbReference>
<dbReference type="GO" id="GO:0015279">
    <property type="term" value="F:store-operated calcium channel activity"/>
    <property type="evidence" value="ECO:0007669"/>
    <property type="project" value="TreeGrafter"/>
</dbReference>
<feature type="region of interest" description="Disordered" evidence="10">
    <location>
        <begin position="691"/>
        <end position="823"/>
    </location>
</feature>
<dbReference type="GeneID" id="106179893"/>
<dbReference type="OrthoDB" id="2373987at2759"/>
<dbReference type="PANTHER" id="PTHR10117">
    <property type="entry name" value="TRANSIENT RECEPTOR POTENTIAL CHANNEL"/>
    <property type="match status" value="1"/>
</dbReference>
<dbReference type="SMART" id="SM01420">
    <property type="entry name" value="TRP_2"/>
    <property type="match status" value="1"/>
</dbReference>
<keyword evidence="7" id="KW-0406">Ion transport</keyword>
<feature type="transmembrane region" description="Helical" evidence="11">
    <location>
        <begin position="303"/>
        <end position="322"/>
    </location>
</feature>
<keyword evidence="4" id="KW-0677">Repeat</keyword>
<keyword evidence="3 11" id="KW-0812">Transmembrane</keyword>
<sequence length="823" mass="93505">MLAAQYNYHEIIRLFLSRGHVISKPHNLNCSCSDCLELYETGPLRLAQARLNTYRALASPAYIILSSKDPILTTFQLKEELRYIVSRKSEFMHDYKVLIGQCLQFSCELMDLCRSTKEVEAILGDTDADGRDPLARFKLAMHLQEKKFVAHPHTQEYLSTIFYGRFNHMKSLASWKKIAVIIVITPFLPLLFLLYLVAPNSYVGMALKTPAVKLATRTVSYICFLLLIALATFRLDFYTTERDASGTLKKDARFRHDFRPAQDALVTNIQWCLVFWILGSFWTECKQVYFSGFKDYFWDFYNVIDTFMMAFYAASYALRFVAQMKIMETQYFFDAELKLARQLLFSNSSDSVEQYVQFRQQLFGSRIPQAYFLRGDRFWWDPYDPEIVSDCLFAVANVLSFSRLTYIMPVAEFLGPLQISLGRMFGDIVRFTILFVLIMSAFVLGLCNLYWYYGMYVIQHGDSTVSNEAFRGLSQTFATLFWALFGLVDKGDTAIAAGEKQIFQVPGSPRLVEGVGTVLFAAYHAAMIIIILNMLIALMSHSFEDVQADTDQEWKFARARLWLVSIEHGYTLPAPFNIIPSPKSFLYVFTKLGKTYHRCKRHSEKEMANRQPSREYKTTIRHIAKRYLFKLEQERHNVDISEVKAVQENPKSPVTPQGSVLPTPSQSMVIPEALQALREKISSRLLEQGAELTEDDKSPKPAPRSGVPSSVSLPAFPINSATPASVPVRSGQAKVISNTRHHPDGTNVETQEVAWVNPPRSLSLNTAGGGRNHARSSSDVIKGLLKPPTPQTLRRGSLKGLLTQVDSQSSDSLRSSEQDLDRL</sequence>
<evidence type="ECO:0000256" key="11">
    <source>
        <dbReference type="SAM" id="Phobius"/>
    </source>
</evidence>
<feature type="transmembrane region" description="Helical" evidence="11">
    <location>
        <begin position="428"/>
        <end position="453"/>
    </location>
</feature>
<proteinExistence type="predicted"/>
<gene>
    <name evidence="14" type="primary">LOC106179893</name>
</gene>
<feature type="transmembrane region" description="Helical" evidence="11">
    <location>
        <begin position="260"/>
        <end position="283"/>
    </location>
</feature>
<evidence type="ECO:0000259" key="12">
    <source>
        <dbReference type="SMART" id="SM01420"/>
    </source>
</evidence>
<keyword evidence="5 11" id="KW-1133">Transmembrane helix</keyword>
<evidence type="ECO:0000256" key="7">
    <source>
        <dbReference type="ARBA" id="ARBA00023065"/>
    </source>
</evidence>
<feature type="region of interest" description="Disordered" evidence="10">
    <location>
        <begin position="642"/>
        <end position="665"/>
    </location>
</feature>
<comment type="subcellular location">
    <subcellularLocation>
        <location evidence="1">Membrane</location>
        <topology evidence="1">Multi-pass membrane protein</topology>
    </subcellularLocation>
</comment>
<evidence type="ECO:0000256" key="1">
    <source>
        <dbReference type="ARBA" id="ARBA00004141"/>
    </source>
</evidence>
<protein>
    <submittedName>
        <fullName evidence="14">Short transient receptor potential channel 6-like</fullName>
    </submittedName>
</protein>
<dbReference type="PRINTS" id="PR01097">
    <property type="entry name" value="TRNSRECEPTRP"/>
</dbReference>
<dbReference type="PANTHER" id="PTHR10117:SF54">
    <property type="entry name" value="TRANSIENT RECEPTOR POTENTIAL-GAMMA PROTEIN"/>
    <property type="match status" value="1"/>
</dbReference>
<evidence type="ECO:0000256" key="8">
    <source>
        <dbReference type="ARBA" id="ARBA00023136"/>
    </source>
</evidence>
<evidence type="ECO:0000256" key="9">
    <source>
        <dbReference type="ARBA" id="ARBA00023303"/>
    </source>
</evidence>
<name>A0A1S3K9N2_LINAN</name>
<keyword evidence="2" id="KW-0813">Transport</keyword>
<feature type="transmembrane region" description="Helical" evidence="11">
    <location>
        <begin position="518"/>
        <end position="538"/>
    </location>
</feature>
<evidence type="ECO:0000256" key="3">
    <source>
        <dbReference type="ARBA" id="ARBA00022692"/>
    </source>
</evidence>
<accession>A0A1S3K9N2</accession>
<dbReference type="GO" id="GO:0034703">
    <property type="term" value="C:cation channel complex"/>
    <property type="evidence" value="ECO:0007669"/>
    <property type="project" value="TreeGrafter"/>
</dbReference>
<dbReference type="GO" id="GO:0005886">
    <property type="term" value="C:plasma membrane"/>
    <property type="evidence" value="ECO:0007669"/>
    <property type="project" value="TreeGrafter"/>
</dbReference>
<dbReference type="GO" id="GO:0070679">
    <property type="term" value="F:inositol 1,4,5 trisphosphate binding"/>
    <property type="evidence" value="ECO:0007669"/>
    <property type="project" value="TreeGrafter"/>
</dbReference>
<keyword evidence="9" id="KW-0407">Ion channel</keyword>
<feature type="transmembrane region" description="Helical" evidence="11">
    <location>
        <begin position="218"/>
        <end position="239"/>
    </location>
</feature>
<dbReference type="Pfam" id="PF08344">
    <property type="entry name" value="TRP_2"/>
    <property type="match status" value="1"/>
</dbReference>
<dbReference type="GO" id="GO:0051480">
    <property type="term" value="P:regulation of cytosolic calcium ion concentration"/>
    <property type="evidence" value="ECO:0007669"/>
    <property type="project" value="TreeGrafter"/>
</dbReference>
<feature type="compositionally biased region" description="Basic and acidic residues" evidence="10">
    <location>
        <begin position="814"/>
        <end position="823"/>
    </location>
</feature>
<evidence type="ECO:0000256" key="5">
    <source>
        <dbReference type="ARBA" id="ARBA00022989"/>
    </source>
</evidence>
<dbReference type="Pfam" id="PF00520">
    <property type="entry name" value="Ion_trans"/>
    <property type="match status" value="1"/>
</dbReference>
<dbReference type="KEGG" id="lak:106179893"/>
<evidence type="ECO:0000256" key="2">
    <source>
        <dbReference type="ARBA" id="ARBA00022448"/>
    </source>
</evidence>
<feature type="compositionally biased region" description="Polar residues" evidence="10">
    <location>
        <begin position="649"/>
        <end position="665"/>
    </location>
</feature>
<dbReference type="InterPro" id="IPR013555">
    <property type="entry name" value="TRP_dom"/>
</dbReference>
<evidence type="ECO:0000313" key="14">
    <source>
        <dbReference type="RefSeq" id="XP_013419154.2"/>
    </source>
</evidence>
<dbReference type="InParanoid" id="A0A1S3K9N2"/>
<evidence type="ECO:0000256" key="6">
    <source>
        <dbReference type="ARBA" id="ARBA00023043"/>
    </source>
</evidence>
<dbReference type="InterPro" id="IPR005821">
    <property type="entry name" value="Ion_trans_dom"/>
</dbReference>
<evidence type="ECO:0000256" key="10">
    <source>
        <dbReference type="SAM" id="MobiDB-lite"/>
    </source>
</evidence>
<dbReference type="Proteomes" id="UP000085678">
    <property type="component" value="Unplaced"/>
</dbReference>
<evidence type="ECO:0000313" key="13">
    <source>
        <dbReference type="Proteomes" id="UP000085678"/>
    </source>
</evidence>
<organism evidence="13 14">
    <name type="scientific">Lingula anatina</name>
    <name type="common">Brachiopod</name>
    <name type="synonym">Lingula unguis</name>
    <dbReference type="NCBI Taxonomy" id="7574"/>
    <lineage>
        <taxon>Eukaryota</taxon>
        <taxon>Metazoa</taxon>
        <taxon>Spiralia</taxon>
        <taxon>Lophotrochozoa</taxon>
        <taxon>Brachiopoda</taxon>
        <taxon>Linguliformea</taxon>
        <taxon>Lingulata</taxon>
        <taxon>Lingulida</taxon>
        <taxon>Linguloidea</taxon>
        <taxon>Lingulidae</taxon>
        <taxon>Lingula</taxon>
    </lineage>
</organism>
<reference evidence="14" key="1">
    <citation type="submission" date="2025-08" db="UniProtKB">
        <authorList>
            <consortium name="RefSeq"/>
        </authorList>
    </citation>
    <scope>IDENTIFICATION</scope>
    <source>
        <tissue evidence="14">Gonads</tissue>
    </source>
</reference>
<dbReference type="InterPro" id="IPR002153">
    <property type="entry name" value="TRPC_channel"/>
</dbReference>
<feature type="domain" description="Transient receptor ion channel" evidence="12">
    <location>
        <begin position="30"/>
        <end position="92"/>
    </location>
</feature>
<evidence type="ECO:0000256" key="4">
    <source>
        <dbReference type="ARBA" id="ARBA00022737"/>
    </source>
</evidence>
<keyword evidence="6" id="KW-0040">ANK repeat</keyword>